<comment type="caution">
    <text evidence="2">The sequence shown here is derived from an EMBL/GenBank/DDBJ whole genome shotgun (WGS) entry which is preliminary data.</text>
</comment>
<organism evidence="2 3">
    <name type="scientific">Candidatus Hakubella thermalkaliphila</name>
    <dbReference type="NCBI Taxonomy" id="2754717"/>
    <lineage>
        <taxon>Bacteria</taxon>
        <taxon>Bacillati</taxon>
        <taxon>Actinomycetota</taxon>
        <taxon>Actinomycetota incertae sedis</taxon>
        <taxon>Candidatus Hakubellales</taxon>
        <taxon>Candidatus Hakubellaceae</taxon>
        <taxon>Candidatus Hakubella</taxon>
    </lineage>
</organism>
<gene>
    <name evidence="2" type="ORF">HKBW3S42_02219</name>
</gene>
<sequence length="160" mass="18137">TGAAIPNPFAVARGESTWGEEAMKPVTFLASPIGGGAQAAKTWRGIEAAREGGVIRDDRLKHPGAPSPGLPVLGPHRTPAAREYRREDRRPRSKKQTKQWRLEGRGEPAYDRIIFRRALDSIDRQIKEITNNQEMSQREKIAKIRVLYRRRNELAQKGYR</sequence>
<proteinExistence type="predicted"/>
<feature type="non-terminal residue" evidence="2">
    <location>
        <position position="1"/>
    </location>
</feature>
<evidence type="ECO:0000256" key="1">
    <source>
        <dbReference type="SAM" id="MobiDB-lite"/>
    </source>
</evidence>
<accession>A0A6V8PP85</accession>
<dbReference type="AlphaFoldDB" id="A0A6V8PP85"/>
<evidence type="ECO:0000313" key="2">
    <source>
        <dbReference type="EMBL" id="GFP33880.1"/>
    </source>
</evidence>
<dbReference type="Proteomes" id="UP000568877">
    <property type="component" value="Unassembled WGS sequence"/>
</dbReference>
<feature type="region of interest" description="Disordered" evidence="1">
    <location>
        <begin position="54"/>
        <end position="104"/>
    </location>
</feature>
<evidence type="ECO:0000313" key="3">
    <source>
        <dbReference type="Proteomes" id="UP000568877"/>
    </source>
</evidence>
<reference evidence="2 3" key="1">
    <citation type="journal article" date="2020" name="Front. Microbiol.">
        <title>Single-cell genomics of novel Actinobacteria with the Wood-Ljungdahl pathway discovered in a serpentinizing system.</title>
        <authorList>
            <person name="Merino N."/>
            <person name="Kawai M."/>
            <person name="Boyd E.S."/>
            <person name="Colman D.R."/>
            <person name="McGlynn S.E."/>
            <person name="Nealson K.H."/>
            <person name="Kurokawa K."/>
            <person name="Hongoh Y."/>
        </authorList>
    </citation>
    <scope>NUCLEOTIDE SEQUENCE [LARGE SCALE GENOMIC DNA]</scope>
    <source>
        <strain evidence="2 3">S42</strain>
    </source>
</reference>
<dbReference type="EMBL" id="BLSA01000782">
    <property type="protein sequence ID" value="GFP33880.1"/>
    <property type="molecule type" value="Genomic_DNA"/>
</dbReference>
<protein>
    <submittedName>
        <fullName evidence="2">Uncharacterized protein</fullName>
    </submittedName>
</protein>
<name>A0A6V8PP85_9ACTN</name>
<feature type="compositionally biased region" description="Basic and acidic residues" evidence="1">
    <location>
        <begin position="80"/>
        <end position="90"/>
    </location>
</feature>